<accession>A0ABD0MAH6</accession>
<gene>
    <name evidence="1" type="ORF">BaRGS_00000049</name>
</gene>
<dbReference type="Proteomes" id="UP001519460">
    <property type="component" value="Unassembled WGS sequence"/>
</dbReference>
<name>A0ABD0MAH6_9CAEN</name>
<sequence length="135" mass="15161">MCNWPRLRAKFQADELKQNVPGRRRAVTFSISRLSDTVRVSENISYGALLTFLLRAVSGVPDSDRTPKEIMNEHLCPLDNSLRKCSHSPYNILSNTSSSCSLHFMFSAHVVCYAGSLKEKRRRLASAQSPCEDGK</sequence>
<comment type="caution">
    <text evidence="1">The sequence shown here is derived from an EMBL/GenBank/DDBJ whole genome shotgun (WGS) entry which is preliminary data.</text>
</comment>
<keyword evidence="2" id="KW-1185">Reference proteome</keyword>
<proteinExistence type="predicted"/>
<reference evidence="1 2" key="1">
    <citation type="journal article" date="2023" name="Sci. Data">
        <title>Genome assembly of the Korean intertidal mud-creeper Batillaria attramentaria.</title>
        <authorList>
            <person name="Patra A.K."/>
            <person name="Ho P.T."/>
            <person name="Jun S."/>
            <person name="Lee S.J."/>
            <person name="Kim Y."/>
            <person name="Won Y.J."/>
        </authorList>
    </citation>
    <scope>NUCLEOTIDE SEQUENCE [LARGE SCALE GENOMIC DNA]</scope>
    <source>
        <strain evidence="1">Wonlab-2016</strain>
    </source>
</reference>
<protein>
    <submittedName>
        <fullName evidence="1">Uncharacterized protein</fullName>
    </submittedName>
</protein>
<dbReference type="AlphaFoldDB" id="A0ABD0MAH6"/>
<evidence type="ECO:0000313" key="2">
    <source>
        <dbReference type="Proteomes" id="UP001519460"/>
    </source>
</evidence>
<organism evidence="1 2">
    <name type="scientific">Batillaria attramentaria</name>
    <dbReference type="NCBI Taxonomy" id="370345"/>
    <lineage>
        <taxon>Eukaryota</taxon>
        <taxon>Metazoa</taxon>
        <taxon>Spiralia</taxon>
        <taxon>Lophotrochozoa</taxon>
        <taxon>Mollusca</taxon>
        <taxon>Gastropoda</taxon>
        <taxon>Caenogastropoda</taxon>
        <taxon>Sorbeoconcha</taxon>
        <taxon>Cerithioidea</taxon>
        <taxon>Batillariidae</taxon>
        <taxon>Batillaria</taxon>
    </lineage>
</organism>
<dbReference type="EMBL" id="JACVVK020000001">
    <property type="protein sequence ID" value="KAK7508483.1"/>
    <property type="molecule type" value="Genomic_DNA"/>
</dbReference>
<evidence type="ECO:0000313" key="1">
    <source>
        <dbReference type="EMBL" id="KAK7508483.1"/>
    </source>
</evidence>